<feature type="region of interest" description="Disordered" evidence="1">
    <location>
        <begin position="206"/>
        <end position="277"/>
    </location>
</feature>
<evidence type="ECO:0000256" key="1">
    <source>
        <dbReference type="SAM" id="MobiDB-lite"/>
    </source>
</evidence>
<dbReference type="STRING" id="230819.A0A5C3KM46"/>
<reference evidence="3 4" key="1">
    <citation type="journal article" date="2019" name="Nat. Ecol. Evol.">
        <title>Megaphylogeny resolves global patterns of mushroom evolution.</title>
        <authorList>
            <person name="Varga T."/>
            <person name="Krizsan K."/>
            <person name="Foldi C."/>
            <person name="Dima B."/>
            <person name="Sanchez-Garcia M."/>
            <person name="Sanchez-Ramirez S."/>
            <person name="Szollosi G.J."/>
            <person name="Szarkandi J.G."/>
            <person name="Papp V."/>
            <person name="Albert L."/>
            <person name="Andreopoulos W."/>
            <person name="Angelini C."/>
            <person name="Antonin V."/>
            <person name="Barry K.W."/>
            <person name="Bougher N.L."/>
            <person name="Buchanan P."/>
            <person name="Buyck B."/>
            <person name="Bense V."/>
            <person name="Catcheside P."/>
            <person name="Chovatia M."/>
            <person name="Cooper J."/>
            <person name="Damon W."/>
            <person name="Desjardin D."/>
            <person name="Finy P."/>
            <person name="Geml J."/>
            <person name="Haridas S."/>
            <person name="Hughes K."/>
            <person name="Justo A."/>
            <person name="Karasinski D."/>
            <person name="Kautmanova I."/>
            <person name="Kiss B."/>
            <person name="Kocsube S."/>
            <person name="Kotiranta H."/>
            <person name="LaButti K.M."/>
            <person name="Lechner B.E."/>
            <person name="Liimatainen K."/>
            <person name="Lipzen A."/>
            <person name="Lukacs Z."/>
            <person name="Mihaltcheva S."/>
            <person name="Morgado L.N."/>
            <person name="Niskanen T."/>
            <person name="Noordeloos M.E."/>
            <person name="Ohm R.A."/>
            <person name="Ortiz-Santana B."/>
            <person name="Ovrebo C."/>
            <person name="Racz N."/>
            <person name="Riley R."/>
            <person name="Savchenko A."/>
            <person name="Shiryaev A."/>
            <person name="Soop K."/>
            <person name="Spirin V."/>
            <person name="Szebenyi C."/>
            <person name="Tomsovsky M."/>
            <person name="Tulloss R.E."/>
            <person name="Uehling J."/>
            <person name="Grigoriev I.V."/>
            <person name="Vagvolgyi C."/>
            <person name="Papp T."/>
            <person name="Martin F.M."/>
            <person name="Miettinen O."/>
            <person name="Hibbett D.S."/>
            <person name="Nagy L.G."/>
        </authorList>
    </citation>
    <scope>NUCLEOTIDE SEQUENCE [LARGE SCALE GENOMIC DNA]</scope>
    <source>
        <strain evidence="3 4">CBS 121175</strain>
    </source>
</reference>
<dbReference type="OrthoDB" id="2563978at2759"/>
<feature type="region of interest" description="Disordered" evidence="1">
    <location>
        <begin position="68"/>
        <end position="150"/>
    </location>
</feature>
<feature type="region of interest" description="Disordered" evidence="1">
    <location>
        <begin position="330"/>
        <end position="376"/>
    </location>
</feature>
<accession>A0A5C3KM46</accession>
<feature type="transmembrane region" description="Helical" evidence="2">
    <location>
        <begin position="157"/>
        <end position="181"/>
    </location>
</feature>
<keyword evidence="4" id="KW-1185">Reference proteome</keyword>
<gene>
    <name evidence="3" type="ORF">FA15DRAFT_597809</name>
</gene>
<feature type="compositionally biased region" description="Low complexity" evidence="1">
    <location>
        <begin position="68"/>
        <end position="146"/>
    </location>
</feature>
<evidence type="ECO:0000313" key="4">
    <source>
        <dbReference type="Proteomes" id="UP000307440"/>
    </source>
</evidence>
<feature type="compositionally biased region" description="Polar residues" evidence="1">
    <location>
        <begin position="429"/>
        <end position="446"/>
    </location>
</feature>
<feature type="compositionally biased region" description="Low complexity" evidence="1">
    <location>
        <begin position="256"/>
        <end position="276"/>
    </location>
</feature>
<keyword evidence="2" id="KW-0472">Membrane</keyword>
<feature type="compositionally biased region" description="Low complexity" evidence="1">
    <location>
        <begin position="717"/>
        <end position="742"/>
    </location>
</feature>
<feature type="compositionally biased region" description="Polar residues" evidence="1">
    <location>
        <begin position="230"/>
        <end position="245"/>
    </location>
</feature>
<dbReference type="Proteomes" id="UP000307440">
    <property type="component" value="Unassembled WGS sequence"/>
</dbReference>
<feature type="region of interest" description="Disordered" evidence="1">
    <location>
        <begin position="426"/>
        <end position="446"/>
    </location>
</feature>
<keyword evidence="2" id="KW-0812">Transmembrane</keyword>
<sequence length="876" mass="91932">MAAPTQEYPPWLSPSPVLVTDAAGVVATHTTVIYLPLTYLGPSIPLGSLYTYGGSTYPPTIVTGFITTTSTPPTPTTSIPSTAIPTSLSDTSFSSSATPTESSVSPTESSLSPTTSLPSSIITSIPTSSTISSTSPAPETTTNGAAGTSGGLSRGQLVGVIVASIMGFLFLFVFLLAMWLWCKGRRNRRSIQFYDVTPIDDEYYIVGDDGRTPGEGSPRHSGEEADPFLQPSQTTLAMQETTTDMGSRPPVPRVPAPVAATGSLSSSGSSSTNTSGYGILLERPTLGTLPTMAEEGEFGSRGYQLTPEEMRQLNRESVLPREDEEEYTGAYAIAKDPLSPTSRPVDPDNAFGPPLSFPRPPAHTQPNPRESVGSHHPSLLDAEDAALLTVRRVKVSDISSSSQAGGILGAIGLAGLSNIGRMGWFRGENSPSGSPRNSRHSPQFQSLPLTDTDLEVGRGLLHPALDSFGRIREGAVGLDSQGERPTSHLSATSASGNTVWHDAYSSIPGTPQLALPPRAITPADIHLAEQPRAALPAYDDPFMEATLLESPAPQVPLGEDILDLPVPTALTHFPSSSSMRDTVSSIGLSKYPYPPGLEFVGKGKTWSQDGSISGASSAGWDSLTHRVNFSGDHRAHAVVDVLEEQPPHAQDTWRSMSSNTTGGFGELSRRTTFGLPQIRSSGYIASEQGSLHSMRSHINPPSVRSTGSAAASRRELSGSVSSNSSRPSAHSSSRSTGSASDSINRSVVRSGSITSDGRHRFDPSAPPPRSAFLGRGFQTPPRAESPAGAGLFKHSHVPTIDGSSPDPNSGMVIPPVHMSPGASTIRTVNSGSTAGPGRERTISAMTYGASSSIREVAEEALPLSNPSLAKDWTPVI</sequence>
<keyword evidence="2" id="KW-1133">Transmembrane helix</keyword>
<feature type="compositionally biased region" description="Basic and acidic residues" evidence="1">
    <location>
        <begin position="208"/>
        <end position="223"/>
    </location>
</feature>
<name>A0A5C3KM46_COPMA</name>
<feature type="compositionally biased region" description="Polar residues" evidence="1">
    <location>
        <begin position="743"/>
        <end position="755"/>
    </location>
</feature>
<proteinExistence type="predicted"/>
<feature type="compositionally biased region" description="Polar residues" evidence="1">
    <location>
        <begin position="652"/>
        <end position="661"/>
    </location>
</feature>
<dbReference type="AlphaFoldDB" id="A0A5C3KM46"/>
<protein>
    <submittedName>
        <fullName evidence="3">Uncharacterized protein</fullName>
    </submittedName>
</protein>
<organism evidence="3 4">
    <name type="scientific">Coprinopsis marcescibilis</name>
    <name type="common">Agaric fungus</name>
    <name type="synonym">Psathyrella marcescibilis</name>
    <dbReference type="NCBI Taxonomy" id="230819"/>
    <lineage>
        <taxon>Eukaryota</taxon>
        <taxon>Fungi</taxon>
        <taxon>Dikarya</taxon>
        <taxon>Basidiomycota</taxon>
        <taxon>Agaricomycotina</taxon>
        <taxon>Agaricomycetes</taxon>
        <taxon>Agaricomycetidae</taxon>
        <taxon>Agaricales</taxon>
        <taxon>Agaricineae</taxon>
        <taxon>Psathyrellaceae</taxon>
        <taxon>Coprinopsis</taxon>
    </lineage>
</organism>
<dbReference type="EMBL" id="ML210267">
    <property type="protein sequence ID" value="TFK21461.1"/>
    <property type="molecule type" value="Genomic_DNA"/>
</dbReference>
<feature type="region of interest" description="Disordered" evidence="1">
    <location>
        <begin position="645"/>
        <end position="669"/>
    </location>
</feature>
<evidence type="ECO:0000313" key="3">
    <source>
        <dbReference type="EMBL" id="TFK21461.1"/>
    </source>
</evidence>
<feature type="region of interest" description="Disordered" evidence="1">
    <location>
        <begin position="692"/>
        <end position="811"/>
    </location>
</feature>
<evidence type="ECO:0000256" key="2">
    <source>
        <dbReference type="SAM" id="Phobius"/>
    </source>
</evidence>